<evidence type="ECO:0000313" key="2">
    <source>
        <dbReference type="EMBL" id="MDM8271225.1"/>
    </source>
</evidence>
<keyword evidence="1" id="KW-0812">Transmembrane</keyword>
<proteinExistence type="predicted"/>
<protein>
    <submittedName>
        <fullName evidence="2">Uncharacterized protein</fullName>
    </submittedName>
</protein>
<organism evidence="2 3">
    <name type="scientific">Thermophilibacter provencensis</name>
    <dbReference type="NCBI Taxonomy" id="1852386"/>
    <lineage>
        <taxon>Bacteria</taxon>
        <taxon>Bacillati</taxon>
        <taxon>Actinomycetota</taxon>
        <taxon>Coriobacteriia</taxon>
        <taxon>Coriobacteriales</taxon>
        <taxon>Atopobiaceae</taxon>
        <taxon>Thermophilibacter</taxon>
    </lineage>
</organism>
<dbReference type="Proteomes" id="UP001529256">
    <property type="component" value="Unassembled WGS sequence"/>
</dbReference>
<evidence type="ECO:0000256" key="1">
    <source>
        <dbReference type="SAM" id="Phobius"/>
    </source>
</evidence>
<name>A0ABT7V3Q5_9ACTN</name>
<reference evidence="2" key="2">
    <citation type="submission" date="2023-06" db="EMBL/GenBank/DDBJ databases">
        <authorList>
            <person name="Zeman M."/>
            <person name="Kubasova T."/>
            <person name="Jahodarova E."/>
            <person name="Nykrynova M."/>
            <person name="Rychlik I."/>
        </authorList>
    </citation>
    <scope>NUCLEOTIDE SEQUENCE</scope>
    <source>
        <strain evidence="2">153_Feed</strain>
    </source>
</reference>
<feature type="transmembrane region" description="Helical" evidence="1">
    <location>
        <begin position="39"/>
        <end position="60"/>
    </location>
</feature>
<keyword evidence="1" id="KW-1133">Transmembrane helix</keyword>
<gene>
    <name evidence="2" type="ORF">QUW25_06000</name>
</gene>
<sequence length="61" mass="6478">MAGNPFGFNRDGRWSTPERAFTHYGVDPMLREGDDRSGCGGCGCALVLLAVLAVVFAVFVA</sequence>
<dbReference type="EMBL" id="JAUDEA010000007">
    <property type="protein sequence ID" value="MDM8271225.1"/>
    <property type="molecule type" value="Genomic_DNA"/>
</dbReference>
<accession>A0ABT7V3Q5</accession>
<reference evidence="2" key="1">
    <citation type="submission" date="2023-06" db="EMBL/GenBank/DDBJ databases">
        <title>Identification and characterization of horizontal gene transfer across gut microbiota members of farm animals based on homology search.</title>
        <authorList>
            <person name="Schwarzerova J."/>
            <person name="Nykrynova M."/>
            <person name="Jureckova K."/>
            <person name="Cejkova D."/>
            <person name="Rychlik I."/>
        </authorList>
    </citation>
    <scope>NUCLEOTIDE SEQUENCE</scope>
    <source>
        <strain evidence="2">153_Feed</strain>
    </source>
</reference>
<keyword evidence="1" id="KW-0472">Membrane</keyword>
<evidence type="ECO:0000313" key="3">
    <source>
        <dbReference type="Proteomes" id="UP001529256"/>
    </source>
</evidence>
<dbReference type="RefSeq" id="WP_289511310.1">
    <property type="nucleotide sequence ID" value="NZ_JAUDEA010000007.1"/>
</dbReference>
<comment type="caution">
    <text evidence="2">The sequence shown here is derived from an EMBL/GenBank/DDBJ whole genome shotgun (WGS) entry which is preliminary data.</text>
</comment>
<keyword evidence="3" id="KW-1185">Reference proteome</keyword>